<keyword evidence="1" id="KW-0732">Signal</keyword>
<evidence type="ECO:0000256" key="1">
    <source>
        <dbReference type="SAM" id="SignalP"/>
    </source>
</evidence>
<gene>
    <name evidence="2" type="ORF">F2P81_014377</name>
</gene>
<feature type="chain" id="PRO_5025589496" description="Secreted protein" evidence="1">
    <location>
        <begin position="22"/>
        <end position="102"/>
    </location>
</feature>
<sequence>MKGYTVTVFTFLLLSNHSFQSNTVKTESCSYAHFASRSVIRYLYQLIHNNHDDDDNNRENEINRLYLDTSHSVWPKRRPTINQIVVSFFWRFERFIKPLSEL</sequence>
<accession>A0A6A4STE6</accession>
<comment type="caution">
    <text evidence="2">The sequence shown here is derived from an EMBL/GenBank/DDBJ whole genome shotgun (WGS) entry which is preliminary data.</text>
</comment>
<name>A0A6A4STE6_SCOMX</name>
<dbReference type="EMBL" id="VEVO01000012">
    <property type="protein sequence ID" value="KAF0034311.1"/>
    <property type="molecule type" value="Genomic_DNA"/>
</dbReference>
<dbReference type="Proteomes" id="UP000438429">
    <property type="component" value="Unassembled WGS sequence"/>
</dbReference>
<organism evidence="2 3">
    <name type="scientific">Scophthalmus maximus</name>
    <name type="common">Turbot</name>
    <name type="synonym">Psetta maxima</name>
    <dbReference type="NCBI Taxonomy" id="52904"/>
    <lineage>
        <taxon>Eukaryota</taxon>
        <taxon>Metazoa</taxon>
        <taxon>Chordata</taxon>
        <taxon>Craniata</taxon>
        <taxon>Vertebrata</taxon>
        <taxon>Euteleostomi</taxon>
        <taxon>Actinopterygii</taxon>
        <taxon>Neopterygii</taxon>
        <taxon>Teleostei</taxon>
        <taxon>Neoteleostei</taxon>
        <taxon>Acanthomorphata</taxon>
        <taxon>Carangaria</taxon>
        <taxon>Pleuronectiformes</taxon>
        <taxon>Pleuronectoidei</taxon>
        <taxon>Scophthalmidae</taxon>
        <taxon>Scophthalmus</taxon>
    </lineage>
</organism>
<reference evidence="2 3" key="1">
    <citation type="submission" date="2019-06" db="EMBL/GenBank/DDBJ databases">
        <title>Draft genomes of female and male turbot (Scophthalmus maximus).</title>
        <authorList>
            <person name="Xu H."/>
            <person name="Xu X.-W."/>
            <person name="Shao C."/>
            <person name="Chen S."/>
        </authorList>
    </citation>
    <scope>NUCLEOTIDE SEQUENCE [LARGE SCALE GENOMIC DNA]</scope>
    <source>
        <strain evidence="2">Ysfricsl-2016a</strain>
        <tissue evidence="2">Blood</tissue>
    </source>
</reference>
<evidence type="ECO:0000313" key="3">
    <source>
        <dbReference type="Proteomes" id="UP000438429"/>
    </source>
</evidence>
<evidence type="ECO:0008006" key="4">
    <source>
        <dbReference type="Google" id="ProtNLM"/>
    </source>
</evidence>
<evidence type="ECO:0000313" key="2">
    <source>
        <dbReference type="EMBL" id="KAF0034311.1"/>
    </source>
</evidence>
<protein>
    <recommendedName>
        <fullName evidence="4">Secreted protein</fullName>
    </recommendedName>
</protein>
<dbReference type="AlphaFoldDB" id="A0A6A4STE6"/>
<proteinExistence type="predicted"/>
<feature type="signal peptide" evidence="1">
    <location>
        <begin position="1"/>
        <end position="21"/>
    </location>
</feature>